<keyword evidence="8 12" id="KW-0648">Protein biosynthesis</keyword>
<dbReference type="Pfam" id="PF03950">
    <property type="entry name" value="tRNA-synt_1c_C"/>
    <property type="match status" value="1"/>
</dbReference>
<sequence length="764" mass="85714">MTSYRLSLQTTPDSFPFAALALASYLGDAIGASFDFEGEDGKPCSLTRTSDATTIDEPETVVRTLAKAAGMESNSTQGEAMIALAKTLPTSEDFAALVSALDALDDRLALRTFLDGREISVVDWLVWGAIKGSLKPLGIMKRGKHVHLLRWFSYIEALPTTESALSELAAARSREKGKDKTAASFALGLKDAKEGQVVTRFPPEPSGFLHIGHLKAAILNEYFASHYKGKLIIRFDDTNPTNEKGSFETSILEDLAVLKIVGDKVTHTSDYFDMIYDYALQMIKTGKAYCDDTEKEQMQKERTNKIESRCRNQSVEENLERFQWMKEGSEKGTKFCLRAKISYSDNNGALRDPVIYRCNPDKHHVTGDTWKMYPTYDFACPIVDAYEGVTHALRTNEYRDRNPQYMWMLEALGLRKVEIWDFSRISFVYTFLSKRKLRRCIEMGLARGWDDPRFPTFKGIRRRGMTVEALRQFMLSQGPSQNQVTLEWDSIWTLNKKIIDPIAPRFVAIASDKLVTVKINGAPATPELKTMPLHKKNPDVGQKQTVYLDTILLEQEDAQSFADNEEITLMDWGNAIVKSITRAPLGEITDITMDLHLAGDFKATEKKITWLSKPNAEHPLVPVTLSDYDYLITKPKLEEEDKLEDYANRNTEFSVSALADANVLKLKKGDIIQFERKGYYILDNIVEKNAQGEKAMEFIHIPDGRASGLALKAPAGEAAAKKGKGAAPAEESIKMYKVESVNSSADVELPTNMYKVKSVYDTST</sequence>
<feature type="domain" description="tRNA synthetases class I (E and Q) anti-codon binding" evidence="15">
    <location>
        <begin position="607"/>
        <end position="683"/>
    </location>
</feature>
<dbReference type="AlphaFoldDB" id="A0A0H2RXA2"/>
<keyword evidence="5 12" id="KW-0436">Ligase</keyword>
<dbReference type="GO" id="GO:0017102">
    <property type="term" value="C:methionyl glutamyl tRNA synthetase complex"/>
    <property type="evidence" value="ECO:0007669"/>
    <property type="project" value="TreeGrafter"/>
</dbReference>
<dbReference type="OrthoDB" id="10250478at2759"/>
<dbReference type="PROSITE" id="PS00178">
    <property type="entry name" value="AA_TRNA_LIGASE_I"/>
    <property type="match status" value="1"/>
</dbReference>
<dbReference type="PRINTS" id="PR00987">
    <property type="entry name" value="TRNASYNTHGLU"/>
</dbReference>
<dbReference type="SUPFAM" id="SSF50715">
    <property type="entry name" value="Ribosomal protein L25-like"/>
    <property type="match status" value="1"/>
</dbReference>
<evidence type="ECO:0000256" key="6">
    <source>
        <dbReference type="ARBA" id="ARBA00022741"/>
    </source>
</evidence>
<dbReference type="GO" id="GO:0005524">
    <property type="term" value="F:ATP binding"/>
    <property type="evidence" value="ECO:0007669"/>
    <property type="project" value="UniProtKB-KW"/>
</dbReference>
<dbReference type="SUPFAM" id="SSF52374">
    <property type="entry name" value="Nucleotidylyl transferase"/>
    <property type="match status" value="1"/>
</dbReference>
<dbReference type="InterPro" id="IPR011035">
    <property type="entry name" value="Ribosomal_bL25/Gln-tRNA_synth"/>
</dbReference>
<dbReference type="Proteomes" id="UP000053477">
    <property type="component" value="Unassembled WGS sequence"/>
</dbReference>
<dbReference type="InterPro" id="IPR036282">
    <property type="entry name" value="Glutathione-S-Trfase_C_sf"/>
</dbReference>
<evidence type="ECO:0000256" key="9">
    <source>
        <dbReference type="ARBA" id="ARBA00023146"/>
    </source>
</evidence>
<name>A0A0H2RXA2_9AGAM</name>
<dbReference type="Gene3D" id="1.20.1050.10">
    <property type="match status" value="1"/>
</dbReference>
<comment type="subcellular location">
    <subcellularLocation>
        <location evidence="1">Cytoplasm</location>
    </subcellularLocation>
</comment>
<dbReference type="EMBL" id="KQ086057">
    <property type="protein sequence ID" value="KLO09401.1"/>
    <property type="molecule type" value="Genomic_DNA"/>
</dbReference>
<keyword evidence="17" id="KW-1185">Reference proteome</keyword>
<keyword evidence="4" id="KW-0963">Cytoplasm</keyword>
<evidence type="ECO:0000256" key="3">
    <source>
        <dbReference type="ARBA" id="ARBA00012835"/>
    </source>
</evidence>
<evidence type="ECO:0000256" key="2">
    <source>
        <dbReference type="ARBA" id="ARBA00008927"/>
    </source>
</evidence>
<protein>
    <recommendedName>
        <fullName evidence="3">glutamate--tRNA ligase</fullName>
        <ecNumber evidence="3">6.1.1.17</ecNumber>
    </recommendedName>
    <alternativeName>
        <fullName evidence="10">Glutamyl-tRNA synthetase</fullName>
    </alternativeName>
</protein>
<feature type="domain" description="Glutamyl/glutaminyl-tRNA synthetase class Ib anti-codon binding" evidence="14">
    <location>
        <begin position="503"/>
        <end position="594"/>
    </location>
</feature>
<dbReference type="FunFam" id="3.40.50.620:FF:000037">
    <property type="entry name" value="Glutamine--tRNA ligase cytoplasmic"/>
    <property type="match status" value="1"/>
</dbReference>
<dbReference type="EC" id="6.1.1.17" evidence="3"/>
<comment type="similarity">
    <text evidence="2">Belongs to the class-I aminoacyl-tRNA synthetase family. Glutamate--tRNA ligase type 2 subfamily.</text>
</comment>
<dbReference type="InterPro" id="IPR001412">
    <property type="entry name" value="aa-tRNA-synth_I_CS"/>
</dbReference>
<evidence type="ECO:0000256" key="4">
    <source>
        <dbReference type="ARBA" id="ARBA00022490"/>
    </source>
</evidence>
<organism evidence="16 17">
    <name type="scientific">Schizopora paradoxa</name>
    <dbReference type="NCBI Taxonomy" id="27342"/>
    <lineage>
        <taxon>Eukaryota</taxon>
        <taxon>Fungi</taxon>
        <taxon>Dikarya</taxon>
        <taxon>Basidiomycota</taxon>
        <taxon>Agaricomycotina</taxon>
        <taxon>Agaricomycetes</taxon>
        <taxon>Hymenochaetales</taxon>
        <taxon>Schizoporaceae</taxon>
        <taxon>Schizopora</taxon>
    </lineage>
</organism>
<dbReference type="PANTHER" id="PTHR43097:SF5">
    <property type="entry name" value="GLUTAMATE--TRNA LIGASE"/>
    <property type="match status" value="1"/>
</dbReference>
<dbReference type="Gene3D" id="3.40.50.620">
    <property type="entry name" value="HUPs"/>
    <property type="match status" value="1"/>
</dbReference>
<dbReference type="InterPro" id="IPR000924">
    <property type="entry name" value="Glu/Gln-tRNA-synth"/>
</dbReference>
<dbReference type="FunFam" id="2.40.240.10:FF:000004">
    <property type="entry name" value="Glutamyl-tRNA synthetase, cytoplasmic"/>
    <property type="match status" value="1"/>
</dbReference>
<evidence type="ECO:0000313" key="16">
    <source>
        <dbReference type="EMBL" id="KLO09401.1"/>
    </source>
</evidence>
<keyword evidence="6 12" id="KW-0547">Nucleotide-binding</keyword>
<accession>A0A0H2RXA2</accession>
<dbReference type="SUPFAM" id="SSF47616">
    <property type="entry name" value="GST C-terminal domain-like"/>
    <property type="match status" value="1"/>
</dbReference>
<evidence type="ECO:0000256" key="8">
    <source>
        <dbReference type="ARBA" id="ARBA00022917"/>
    </source>
</evidence>
<dbReference type="InterPro" id="IPR020058">
    <property type="entry name" value="Glu/Gln-tRNA-synth_Ib_cat-dom"/>
</dbReference>
<dbReference type="InterPro" id="IPR050132">
    <property type="entry name" value="Gln/Glu-tRNA_Ligase"/>
</dbReference>
<dbReference type="InterPro" id="IPR020056">
    <property type="entry name" value="Rbsml_bL25/Gln-tRNA_synth_N"/>
</dbReference>
<dbReference type="GO" id="GO:0004818">
    <property type="term" value="F:glutamate-tRNA ligase activity"/>
    <property type="evidence" value="ECO:0007669"/>
    <property type="project" value="UniProtKB-EC"/>
</dbReference>
<dbReference type="Gene3D" id="2.40.240.10">
    <property type="entry name" value="Ribosomal Protein L25, Chain P"/>
    <property type="match status" value="1"/>
</dbReference>
<evidence type="ECO:0000256" key="7">
    <source>
        <dbReference type="ARBA" id="ARBA00022840"/>
    </source>
</evidence>
<evidence type="ECO:0000256" key="11">
    <source>
        <dbReference type="ARBA" id="ARBA00048351"/>
    </source>
</evidence>
<dbReference type="GO" id="GO:0006424">
    <property type="term" value="P:glutamyl-tRNA aminoacylation"/>
    <property type="evidence" value="ECO:0007669"/>
    <property type="project" value="InterPro"/>
</dbReference>
<dbReference type="InterPro" id="IPR004526">
    <property type="entry name" value="Glu-tRNA-synth_arc/euk"/>
</dbReference>
<dbReference type="STRING" id="27342.A0A0H2RXA2"/>
<gene>
    <name evidence="16" type="ORF">SCHPADRAFT_931195</name>
</gene>
<dbReference type="NCBIfam" id="TIGR00463">
    <property type="entry name" value="gltX_arch"/>
    <property type="match status" value="1"/>
</dbReference>
<keyword evidence="9 12" id="KW-0030">Aminoacyl-tRNA synthetase</keyword>
<evidence type="ECO:0000259" key="14">
    <source>
        <dbReference type="Pfam" id="PF03950"/>
    </source>
</evidence>
<comment type="catalytic activity">
    <reaction evidence="11">
        <text>tRNA(Glu) + L-glutamate + ATP = L-glutamyl-tRNA(Glu) + AMP + diphosphate</text>
        <dbReference type="Rhea" id="RHEA:23540"/>
        <dbReference type="Rhea" id="RHEA-COMP:9663"/>
        <dbReference type="Rhea" id="RHEA-COMP:9680"/>
        <dbReference type="ChEBI" id="CHEBI:29985"/>
        <dbReference type="ChEBI" id="CHEBI:30616"/>
        <dbReference type="ChEBI" id="CHEBI:33019"/>
        <dbReference type="ChEBI" id="CHEBI:78442"/>
        <dbReference type="ChEBI" id="CHEBI:78520"/>
        <dbReference type="ChEBI" id="CHEBI:456215"/>
        <dbReference type="EC" id="6.1.1.17"/>
    </reaction>
</comment>
<dbReference type="InterPro" id="IPR014729">
    <property type="entry name" value="Rossmann-like_a/b/a_fold"/>
</dbReference>
<dbReference type="Pfam" id="PF20974">
    <property type="entry name" value="tRNA-synt_1c_C2"/>
    <property type="match status" value="1"/>
</dbReference>
<evidence type="ECO:0000256" key="12">
    <source>
        <dbReference type="RuleBase" id="RU363037"/>
    </source>
</evidence>
<dbReference type="FunCoup" id="A0A0H2RXA2">
    <property type="interactions" value="245"/>
</dbReference>
<keyword evidence="7 12" id="KW-0067">ATP-binding</keyword>
<evidence type="ECO:0000259" key="13">
    <source>
        <dbReference type="Pfam" id="PF00749"/>
    </source>
</evidence>
<feature type="domain" description="Glutamyl/glutaminyl-tRNA synthetase class Ib catalytic" evidence="13">
    <location>
        <begin position="196"/>
        <end position="500"/>
    </location>
</feature>
<evidence type="ECO:0000256" key="1">
    <source>
        <dbReference type="ARBA" id="ARBA00004496"/>
    </source>
</evidence>
<evidence type="ECO:0000256" key="5">
    <source>
        <dbReference type="ARBA" id="ARBA00022598"/>
    </source>
</evidence>
<evidence type="ECO:0000259" key="15">
    <source>
        <dbReference type="Pfam" id="PF20974"/>
    </source>
</evidence>
<dbReference type="PANTHER" id="PTHR43097">
    <property type="entry name" value="GLUTAMINE-TRNA LIGASE"/>
    <property type="match status" value="1"/>
</dbReference>
<dbReference type="InterPro" id="IPR020059">
    <property type="entry name" value="Glu/Gln-tRNA-synth_Ib_codon-bd"/>
</dbReference>
<dbReference type="InterPro" id="IPR049437">
    <property type="entry name" value="tRNA-synt_1c_C2"/>
</dbReference>
<evidence type="ECO:0000313" key="17">
    <source>
        <dbReference type="Proteomes" id="UP000053477"/>
    </source>
</evidence>
<dbReference type="HAMAP" id="MF_02076">
    <property type="entry name" value="Glu_tRNA_synth_type2"/>
    <property type="match status" value="1"/>
</dbReference>
<dbReference type="Pfam" id="PF00749">
    <property type="entry name" value="tRNA-synt_1c"/>
    <property type="match status" value="1"/>
</dbReference>
<reference evidence="16 17" key="1">
    <citation type="submission" date="2015-04" db="EMBL/GenBank/DDBJ databases">
        <title>Complete genome sequence of Schizopora paradoxa KUC8140, a cosmopolitan wood degrader in East Asia.</title>
        <authorList>
            <consortium name="DOE Joint Genome Institute"/>
            <person name="Min B."/>
            <person name="Park H."/>
            <person name="Jang Y."/>
            <person name="Kim J.-J."/>
            <person name="Kim K.H."/>
            <person name="Pangilinan J."/>
            <person name="Lipzen A."/>
            <person name="Riley R."/>
            <person name="Grigoriev I.V."/>
            <person name="Spatafora J.W."/>
            <person name="Choi I.-G."/>
        </authorList>
    </citation>
    <scope>NUCLEOTIDE SEQUENCE [LARGE SCALE GENOMIC DNA]</scope>
    <source>
        <strain evidence="16 17">KUC8140</strain>
    </source>
</reference>
<proteinExistence type="inferred from homology"/>
<evidence type="ECO:0000256" key="10">
    <source>
        <dbReference type="ARBA" id="ARBA00030865"/>
    </source>
</evidence>
<dbReference type="GO" id="GO:0005829">
    <property type="term" value="C:cytosol"/>
    <property type="evidence" value="ECO:0007669"/>
    <property type="project" value="TreeGrafter"/>
</dbReference>
<dbReference type="InParanoid" id="A0A0H2RXA2"/>